<gene>
    <name evidence="1" type="ORF">EVEC_LOCUS7671</name>
</gene>
<sequence>MAKNTSRFSANRRIQYLAIVFDSEMMKLSIMKVISMNSTWENLHHYNLKGFAANNQLSPIQQWYTSCRRITPIVNSSKLRLSDGEMLSLPVPSVYYIALLVDPFTVCRLSRSCRYLYDIVAMNIKRLPRPSFHIRADVFKKAELEKVLSQLKYGKLCAMTVEIFGDSVTEVERVIDEAKITDTDEYYFRWLRKGNGKARHRASYVLGLFDCFFRFLSFVSQATPRFFGDRNVLNNDLIDKQYNLLSHTFNGKHIDLVTIRGVPNTIQNVLAIFLKFFMSSDERLQKRRSARISFSTETTVAAMDRELHDFLNWLGLHNVIEEDLSILYYTRKITFVSHAKYRLCILVVCPLQGIFLVSLSCNGVNET</sequence>
<reference evidence="1 2" key="2">
    <citation type="submission" date="2018-10" db="EMBL/GenBank/DDBJ databases">
        <authorList>
            <consortium name="Pathogen Informatics"/>
        </authorList>
    </citation>
    <scope>NUCLEOTIDE SEQUENCE [LARGE SCALE GENOMIC DNA]</scope>
</reference>
<accession>A0A0N4VC99</accession>
<dbReference type="WBParaSite" id="EVEC_0000818701-mRNA-1">
    <property type="protein sequence ID" value="EVEC_0000818701-mRNA-1"/>
    <property type="gene ID" value="EVEC_0000818701"/>
</dbReference>
<dbReference type="EMBL" id="UXUI01009036">
    <property type="protein sequence ID" value="VDD92920.1"/>
    <property type="molecule type" value="Genomic_DNA"/>
</dbReference>
<dbReference type="AlphaFoldDB" id="A0A0N4VC99"/>
<evidence type="ECO:0000313" key="1">
    <source>
        <dbReference type="EMBL" id="VDD92920.1"/>
    </source>
</evidence>
<name>A0A0N4VC99_ENTVE</name>
<keyword evidence="2" id="KW-1185">Reference proteome</keyword>
<reference evidence="3" key="1">
    <citation type="submission" date="2017-02" db="UniProtKB">
        <authorList>
            <consortium name="WormBaseParasite"/>
        </authorList>
    </citation>
    <scope>IDENTIFICATION</scope>
</reference>
<evidence type="ECO:0000313" key="3">
    <source>
        <dbReference type="WBParaSite" id="EVEC_0000818701-mRNA-1"/>
    </source>
</evidence>
<evidence type="ECO:0000313" key="2">
    <source>
        <dbReference type="Proteomes" id="UP000274131"/>
    </source>
</evidence>
<protein>
    <submittedName>
        <fullName evidence="3">F-box domain-containing protein</fullName>
    </submittedName>
</protein>
<dbReference type="Proteomes" id="UP000274131">
    <property type="component" value="Unassembled WGS sequence"/>
</dbReference>
<organism evidence="3">
    <name type="scientific">Enterobius vermicularis</name>
    <name type="common">Human pinworm</name>
    <dbReference type="NCBI Taxonomy" id="51028"/>
    <lineage>
        <taxon>Eukaryota</taxon>
        <taxon>Metazoa</taxon>
        <taxon>Ecdysozoa</taxon>
        <taxon>Nematoda</taxon>
        <taxon>Chromadorea</taxon>
        <taxon>Rhabditida</taxon>
        <taxon>Spirurina</taxon>
        <taxon>Oxyuridomorpha</taxon>
        <taxon>Oxyuroidea</taxon>
        <taxon>Oxyuridae</taxon>
        <taxon>Enterobius</taxon>
    </lineage>
</organism>
<proteinExistence type="predicted"/>